<evidence type="ECO:0000313" key="1">
    <source>
        <dbReference type="EMBL" id="KAI5061381.1"/>
    </source>
</evidence>
<proteinExistence type="predicted"/>
<protein>
    <submittedName>
        <fullName evidence="1">Uncharacterized protein</fullName>
    </submittedName>
</protein>
<name>A0A9D4U6V9_ADICA</name>
<gene>
    <name evidence="1" type="ORF">GOP47_0023886</name>
</gene>
<organism evidence="1 2">
    <name type="scientific">Adiantum capillus-veneris</name>
    <name type="common">Maidenhair fern</name>
    <dbReference type="NCBI Taxonomy" id="13818"/>
    <lineage>
        <taxon>Eukaryota</taxon>
        <taxon>Viridiplantae</taxon>
        <taxon>Streptophyta</taxon>
        <taxon>Embryophyta</taxon>
        <taxon>Tracheophyta</taxon>
        <taxon>Polypodiopsida</taxon>
        <taxon>Polypodiidae</taxon>
        <taxon>Polypodiales</taxon>
        <taxon>Pteridineae</taxon>
        <taxon>Pteridaceae</taxon>
        <taxon>Vittarioideae</taxon>
        <taxon>Adiantum</taxon>
    </lineage>
</organism>
<dbReference type="AlphaFoldDB" id="A0A9D4U6V9"/>
<keyword evidence="2" id="KW-1185">Reference proteome</keyword>
<sequence>MDVDASSSVEDGNISDYLNSHAFGWRLDELLSDLVGARLCNSSRTLSPPKVALYCYFKSVKVIESIASCQ</sequence>
<evidence type="ECO:0000313" key="2">
    <source>
        <dbReference type="Proteomes" id="UP000886520"/>
    </source>
</evidence>
<dbReference type="Proteomes" id="UP000886520">
    <property type="component" value="Chromosome 23"/>
</dbReference>
<comment type="caution">
    <text evidence="1">The sequence shown here is derived from an EMBL/GenBank/DDBJ whole genome shotgun (WGS) entry which is preliminary data.</text>
</comment>
<reference evidence="1" key="1">
    <citation type="submission" date="2021-01" db="EMBL/GenBank/DDBJ databases">
        <title>Adiantum capillus-veneris genome.</title>
        <authorList>
            <person name="Fang Y."/>
            <person name="Liao Q."/>
        </authorList>
    </citation>
    <scope>NUCLEOTIDE SEQUENCE</scope>
    <source>
        <strain evidence="1">H3</strain>
        <tissue evidence="1">Leaf</tissue>
    </source>
</reference>
<dbReference type="EMBL" id="JABFUD020000023">
    <property type="protein sequence ID" value="KAI5061381.1"/>
    <property type="molecule type" value="Genomic_DNA"/>
</dbReference>
<accession>A0A9D4U6V9</accession>